<dbReference type="InParanoid" id="A0A2I4DNH9"/>
<dbReference type="KEGG" id="jre:108981907"/>
<dbReference type="PANTHER" id="PTHR33076">
    <property type="entry name" value="NON-SPECIFIC LIPID-TRANSFER PROTEIN 2-RELATED"/>
    <property type="match status" value="1"/>
</dbReference>
<dbReference type="OrthoDB" id="1377674at2759"/>
<accession>A0A2I4DNH9</accession>
<dbReference type="RefSeq" id="XP_018808704.2">
    <property type="nucleotide sequence ID" value="XM_018953159.2"/>
</dbReference>
<dbReference type="CDD" id="cd01960">
    <property type="entry name" value="nsLTP1"/>
    <property type="match status" value="1"/>
</dbReference>
<keyword evidence="2" id="KW-1015">Disulfide bond</keyword>
<dbReference type="InterPro" id="IPR036312">
    <property type="entry name" value="Bifun_inhib/LTP/seed_sf"/>
</dbReference>
<dbReference type="GO" id="GO:0008289">
    <property type="term" value="F:lipid binding"/>
    <property type="evidence" value="ECO:0007669"/>
    <property type="project" value="UniProtKB-KW"/>
</dbReference>
<dbReference type="SUPFAM" id="SSF47699">
    <property type="entry name" value="Bifunctional inhibitor/lipid-transfer protein/seed storage 2S albumin"/>
    <property type="match status" value="1"/>
</dbReference>
<dbReference type="Proteomes" id="UP000235220">
    <property type="component" value="Chromosome 3"/>
</dbReference>
<evidence type="ECO:0000256" key="1">
    <source>
        <dbReference type="ARBA" id="ARBA00009748"/>
    </source>
</evidence>
<evidence type="ECO:0000256" key="2">
    <source>
        <dbReference type="ARBA" id="ARBA00023157"/>
    </source>
</evidence>
<dbReference type="GO" id="GO:0006869">
    <property type="term" value="P:lipid transport"/>
    <property type="evidence" value="ECO:0007669"/>
    <property type="project" value="InterPro"/>
</dbReference>
<dbReference type="Pfam" id="PF00234">
    <property type="entry name" value="Tryp_alpha_amyl"/>
    <property type="match status" value="1"/>
</dbReference>
<comment type="similarity">
    <text evidence="1 3">Belongs to the plant LTP family.</text>
</comment>
<evidence type="ECO:0000256" key="4">
    <source>
        <dbReference type="SAM" id="SignalP"/>
    </source>
</evidence>
<feature type="chain" id="PRO_5027709395" description="Non-specific lipid-transfer protein" evidence="4">
    <location>
        <begin position="23"/>
        <end position="116"/>
    </location>
</feature>
<dbReference type="PRINTS" id="PR00382">
    <property type="entry name" value="LIPIDTRNSFER"/>
</dbReference>
<keyword evidence="4" id="KW-0732">Signal</keyword>
<dbReference type="PROSITE" id="PS51257">
    <property type="entry name" value="PROKAR_LIPOPROTEIN"/>
    <property type="match status" value="1"/>
</dbReference>
<dbReference type="AlphaFoldDB" id="A0A2I4DNH9"/>
<keyword evidence="3" id="KW-0446">Lipid-binding</keyword>
<dbReference type="GeneID" id="108981907"/>
<sequence>MRGLSALAFGLVILTLISACHSEAIPCPEVTLTLLPCRPFLVGTRPDYPGFSCCLGVQRLNREASMTNTRKALCRCFKKAASGLHVDVDKAKQLPQLCNVNNPVPIDPNVNCNKFQ</sequence>
<dbReference type="Gene3D" id="1.10.110.10">
    <property type="entry name" value="Plant lipid-transfer and hydrophobic proteins"/>
    <property type="match status" value="1"/>
</dbReference>
<organism evidence="6 7">
    <name type="scientific">Juglans regia</name>
    <name type="common">English walnut</name>
    <dbReference type="NCBI Taxonomy" id="51240"/>
    <lineage>
        <taxon>Eukaryota</taxon>
        <taxon>Viridiplantae</taxon>
        <taxon>Streptophyta</taxon>
        <taxon>Embryophyta</taxon>
        <taxon>Tracheophyta</taxon>
        <taxon>Spermatophyta</taxon>
        <taxon>Magnoliopsida</taxon>
        <taxon>eudicotyledons</taxon>
        <taxon>Gunneridae</taxon>
        <taxon>Pentapetalae</taxon>
        <taxon>rosids</taxon>
        <taxon>fabids</taxon>
        <taxon>Fagales</taxon>
        <taxon>Juglandaceae</taxon>
        <taxon>Juglans</taxon>
    </lineage>
</organism>
<evidence type="ECO:0000256" key="3">
    <source>
        <dbReference type="RuleBase" id="RU000628"/>
    </source>
</evidence>
<reference evidence="7" key="1">
    <citation type="submission" date="2025-08" db="UniProtKB">
        <authorList>
            <consortium name="RefSeq"/>
        </authorList>
    </citation>
    <scope>IDENTIFICATION</scope>
    <source>
        <tissue evidence="7">Leaves</tissue>
    </source>
</reference>
<feature type="signal peptide" evidence="4">
    <location>
        <begin position="1"/>
        <end position="22"/>
    </location>
</feature>
<keyword evidence="6" id="KW-1185">Reference proteome</keyword>
<comment type="function">
    <text evidence="3">Plant non-specific lipid-transfer proteins transfer phospholipids as well as galactolipids across membranes. May play a role in wax or cutin deposition in the cell walls of expanding epidermal cells and certain secretory tissues.</text>
</comment>
<proteinExistence type="inferred from homology"/>
<feature type="domain" description="Bifunctional inhibitor/plant lipid transfer protein/seed storage helical" evidence="5">
    <location>
        <begin position="27"/>
        <end position="112"/>
    </location>
</feature>
<protein>
    <recommendedName>
        <fullName evidence="3">Non-specific lipid-transfer protein</fullName>
    </recommendedName>
</protein>
<dbReference type="SMART" id="SM00499">
    <property type="entry name" value="AAI"/>
    <property type="match status" value="1"/>
</dbReference>
<dbReference type="InterPro" id="IPR016140">
    <property type="entry name" value="Bifunc_inhib/LTP/seed_store"/>
</dbReference>
<dbReference type="InterPro" id="IPR000528">
    <property type="entry name" value="Plant_nsLTP"/>
</dbReference>
<evidence type="ECO:0000259" key="5">
    <source>
        <dbReference type="SMART" id="SM00499"/>
    </source>
</evidence>
<dbReference type="STRING" id="51240.A0A2I4DNH9"/>
<evidence type="ECO:0000313" key="6">
    <source>
        <dbReference type="Proteomes" id="UP000235220"/>
    </source>
</evidence>
<evidence type="ECO:0000313" key="7">
    <source>
        <dbReference type="RefSeq" id="XP_018808704.2"/>
    </source>
</evidence>
<keyword evidence="3" id="KW-0813">Transport</keyword>
<gene>
    <name evidence="7" type="primary">LOC108981907</name>
</gene>
<name>A0A2I4DNH9_JUGRE</name>